<proteinExistence type="predicted"/>
<sequence length="144" mass="16850">MNYFMNKKKMPILSKTRRILARLQLDPVNRRIEYVQSSRIGLVVAKRQGQFATKVLENLLDHHISEIESKLNYAPVFCSTWLCNNSEALKAALTVKRQLALNSRRSTTREKRNEASINRRYEKSIFELQLFSDEMENSLKSKSE</sequence>
<reference evidence="1 2" key="1">
    <citation type="submission" date="2018-01" db="EMBL/GenBank/DDBJ databases">
        <title>Genome sequence of Iodobacter sp. strain PCH194 isolated from Indian Trans-Himalaya.</title>
        <authorList>
            <person name="Kumar V."/>
            <person name="Thakur V."/>
            <person name="Kumar S."/>
            <person name="Singh D."/>
        </authorList>
    </citation>
    <scope>NUCLEOTIDE SEQUENCE [LARGE SCALE GENOMIC DNA]</scope>
    <source>
        <strain evidence="1 2">PCH194</strain>
        <plasmid evidence="1 2">pl2</plasmid>
    </source>
</reference>
<geneLocation type="plasmid" evidence="1 2">
    <name>pl2</name>
</geneLocation>
<evidence type="ECO:0000313" key="2">
    <source>
        <dbReference type="Proteomes" id="UP000515917"/>
    </source>
</evidence>
<keyword evidence="2" id="KW-1185">Reference proteome</keyword>
<gene>
    <name evidence="1" type="ORF">C1H71_20155</name>
</gene>
<name>A0A7G3GF62_9NEIS</name>
<dbReference type="Proteomes" id="UP000515917">
    <property type="component" value="Plasmid pl2"/>
</dbReference>
<organism evidence="1 2">
    <name type="scientific">Iodobacter fluviatilis</name>
    <dbReference type="NCBI Taxonomy" id="537"/>
    <lineage>
        <taxon>Bacteria</taxon>
        <taxon>Pseudomonadati</taxon>
        <taxon>Pseudomonadota</taxon>
        <taxon>Betaproteobacteria</taxon>
        <taxon>Neisseriales</taxon>
        <taxon>Chitinibacteraceae</taxon>
        <taxon>Iodobacter</taxon>
    </lineage>
</organism>
<dbReference type="KEGG" id="ifl:C1H71_20155"/>
<accession>A0A7G3GF62</accession>
<keyword evidence="1" id="KW-0614">Plasmid</keyword>
<evidence type="ECO:0000313" key="1">
    <source>
        <dbReference type="EMBL" id="QBC45858.1"/>
    </source>
</evidence>
<protein>
    <submittedName>
        <fullName evidence="1">Uncharacterized protein</fullName>
    </submittedName>
</protein>
<dbReference type="EMBL" id="CP025782">
    <property type="protein sequence ID" value="QBC45858.1"/>
    <property type="molecule type" value="Genomic_DNA"/>
</dbReference>
<dbReference type="AlphaFoldDB" id="A0A7G3GF62"/>